<sequence length="120" mass="14162">MDEHIWIEIPKKHKKMHSPYLHLELFPKKEGTEVAGLFGPDPSLWTMFMFLHFFLALVFIILGIWGYSSWSLGKEYLPQFLIMGVIGLIWVGLYFFARYNRNKGKAQAKELERIMNQLLN</sequence>
<keyword evidence="1" id="KW-0812">Transmembrane</keyword>
<evidence type="ECO:0000313" key="2">
    <source>
        <dbReference type="EMBL" id="NGZ90323.1"/>
    </source>
</evidence>
<comment type="caution">
    <text evidence="2">The sequence shown here is derived from an EMBL/GenBank/DDBJ whole genome shotgun (WGS) entry which is preliminary data.</text>
</comment>
<reference evidence="2" key="1">
    <citation type="submission" date="2020-03" db="EMBL/GenBank/DDBJ databases">
        <title>Psychroflexus Maritimus sp. nov., isolate from marine sediment.</title>
        <authorList>
            <person name="Zhong Y.-L."/>
        </authorList>
    </citation>
    <scope>NUCLEOTIDE SEQUENCE</scope>
    <source>
        <strain evidence="2">C1</strain>
    </source>
</reference>
<accession>A0A967AEY8</accession>
<keyword evidence="3" id="KW-1185">Reference proteome</keyword>
<name>A0A967AEY8_9FLAO</name>
<dbReference type="Proteomes" id="UP000643701">
    <property type="component" value="Unassembled WGS sequence"/>
</dbReference>
<keyword evidence="1" id="KW-0472">Membrane</keyword>
<dbReference type="AlphaFoldDB" id="A0A967AEY8"/>
<protein>
    <submittedName>
        <fullName evidence="2">GTP-binding protein</fullName>
    </submittedName>
</protein>
<organism evidence="2 3">
    <name type="scientific">Psychroflexus maritimus</name>
    <dbReference type="NCBI Taxonomy" id="2714865"/>
    <lineage>
        <taxon>Bacteria</taxon>
        <taxon>Pseudomonadati</taxon>
        <taxon>Bacteroidota</taxon>
        <taxon>Flavobacteriia</taxon>
        <taxon>Flavobacteriales</taxon>
        <taxon>Flavobacteriaceae</taxon>
        <taxon>Psychroflexus</taxon>
    </lineage>
</organism>
<proteinExistence type="predicted"/>
<keyword evidence="1" id="KW-1133">Transmembrane helix</keyword>
<dbReference type="EMBL" id="JAANAS010000061">
    <property type="protein sequence ID" value="NGZ90323.1"/>
    <property type="molecule type" value="Genomic_DNA"/>
</dbReference>
<feature type="transmembrane region" description="Helical" evidence="1">
    <location>
        <begin position="48"/>
        <end position="70"/>
    </location>
</feature>
<gene>
    <name evidence="2" type="ORF">G7034_08655</name>
</gene>
<feature type="transmembrane region" description="Helical" evidence="1">
    <location>
        <begin position="76"/>
        <end position="97"/>
    </location>
</feature>
<evidence type="ECO:0000256" key="1">
    <source>
        <dbReference type="SAM" id="Phobius"/>
    </source>
</evidence>
<evidence type="ECO:0000313" key="3">
    <source>
        <dbReference type="Proteomes" id="UP000643701"/>
    </source>
</evidence>